<proteinExistence type="predicted"/>
<name>A0A7W3TZP3_9LACO</name>
<dbReference type="RefSeq" id="WP_182581153.1">
    <property type="nucleotide sequence ID" value="NZ_JACIUY010000057.1"/>
</dbReference>
<dbReference type="EMBL" id="JACIUZ010000044">
    <property type="protein sequence ID" value="MBB1063811.1"/>
    <property type="molecule type" value="Genomic_DNA"/>
</dbReference>
<keyword evidence="4" id="KW-1185">Reference proteome</keyword>
<gene>
    <name evidence="2" type="ORF">H5R63_05690</name>
    <name evidence="1" type="ORF">H5R64_08580</name>
</gene>
<dbReference type="EMBL" id="JACIUY010000057">
    <property type="protein sequence ID" value="MBB1086274.1"/>
    <property type="molecule type" value="Genomic_DNA"/>
</dbReference>
<organism evidence="2 3">
    <name type="scientific">Limosilactobacillus fastidiosus</name>
    <dbReference type="NCBI Taxonomy" id="2759855"/>
    <lineage>
        <taxon>Bacteria</taxon>
        <taxon>Bacillati</taxon>
        <taxon>Bacillota</taxon>
        <taxon>Bacilli</taxon>
        <taxon>Lactobacillales</taxon>
        <taxon>Lactobacillaceae</taxon>
        <taxon>Limosilactobacillus</taxon>
    </lineage>
</organism>
<sequence>MENQFTKEELPDDKESFVANTVTTMTGVGQPLSIRTKMSLAEYKMMLQKQGETRSSVSAHEELSIEPTITRSETTSAGRKIQTVSVSQSPIPALVNPAVEKNNSDQVIVKKGSDDAGHPYLEIPVKVIHFIVNGKKSAASKLKQFSINGENNLFKINGNKIDVVPAKNFSGKTDPLKLAVTTVNGDQHVVDYTTVILRPVVVHSADHDRVTFQAGNDRLTLKEAGVVQAFFSKDGDNTTIVNITANGQTVGEAQLDPETGEIKLVKLTTYSGQLDQLTVMLYLEEHQKIECNYQPEFKDESIN</sequence>
<dbReference type="AlphaFoldDB" id="A0A7W3TZP3"/>
<evidence type="ECO:0000313" key="1">
    <source>
        <dbReference type="EMBL" id="MBB1063811.1"/>
    </source>
</evidence>
<evidence type="ECO:0000313" key="3">
    <source>
        <dbReference type="Proteomes" id="UP000518255"/>
    </source>
</evidence>
<evidence type="ECO:0000313" key="4">
    <source>
        <dbReference type="Proteomes" id="UP000544052"/>
    </source>
</evidence>
<accession>A0A7W3TZP3</accession>
<comment type="caution">
    <text evidence="2">The sequence shown here is derived from an EMBL/GenBank/DDBJ whole genome shotgun (WGS) entry which is preliminary data.</text>
</comment>
<dbReference type="Proteomes" id="UP000544052">
    <property type="component" value="Unassembled WGS sequence"/>
</dbReference>
<reference evidence="3 4" key="1">
    <citation type="submission" date="2020-07" db="EMBL/GenBank/DDBJ databases">
        <title>Description of Limosilactobacillus balticus sp. nov., Limosilactobacillus agrestis sp. nov., Limosilactobacillus albertensis sp. nov., Limosilactobacillus rudii sp. nov., Limosilactobacillus fastidiosus sp. nov., five novel Limosilactobacillus species isolated from the vertebrate gastrointestinal tract, and proposal of 6 subspecies of Limosilactobacillus reuteri adapted to the gastrointestinal tract of specific vertebrate hosts.</title>
        <authorList>
            <person name="Li F."/>
            <person name="Cheng C."/>
            <person name="Zheng J."/>
            <person name="Quevedo R.M."/>
            <person name="Li J."/>
            <person name="Roos S."/>
            <person name="Gaenzle M.G."/>
            <person name="Walter J."/>
        </authorList>
    </citation>
    <scope>NUCLEOTIDE SEQUENCE [LARGE SCALE GENOMIC DNA]</scope>
    <source>
        <strain evidence="2 3">WF-MA3-C</strain>
        <strain evidence="1 4">WF-MO7-1</strain>
    </source>
</reference>
<protein>
    <submittedName>
        <fullName evidence="2">Uncharacterized protein</fullName>
    </submittedName>
</protein>
<evidence type="ECO:0000313" key="2">
    <source>
        <dbReference type="EMBL" id="MBB1086274.1"/>
    </source>
</evidence>
<dbReference type="Proteomes" id="UP000518255">
    <property type="component" value="Unassembled WGS sequence"/>
</dbReference>